<evidence type="ECO:0000313" key="3">
    <source>
        <dbReference type="Proteomes" id="UP000604475"/>
    </source>
</evidence>
<evidence type="ECO:0008006" key="4">
    <source>
        <dbReference type="Google" id="ProtNLM"/>
    </source>
</evidence>
<name>A0A937UNM4_9ACTN</name>
<dbReference type="Proteomes" id="UP000604475">
    <property type="component" value="Unassembled WGS sequence"/>
</dbReference>
<dbReference type="RefSeq" id="WP_203007611.1">
    <property type="nucleotide sequence ID" value="NZ_JADWYU010000090.1"/>
</dbReference>
<proteinExistence type="predicted"/>
<dbReference type="EMBL" id="JAEACQ010000240">
    <property type="protein sequence ID" value="MBL7630014.1"/>
    <property type="molecule type" value="Genomic_DNA"/>
</dbReference>
<organism evidence="2 3">
    <name type="scientific">Frankia nepalensis</name>
    <dbReference type="NCBI Taxonomy" id="1836974"/>
    <lineage>
        <taxon>Bacteria</taxon>
        <taxon>Bacillati</taxon>
        <taxon>Actinomycetota</taxon>
        <taxon>Actinomycetes</taxon>
        <taxon>Frankiales</taxon>
        <taxon>Frankiaceae</taxon>
        <taxon>Frankia</taxon>
    </lineage>
</organism>
<reference evidence="2" key="1">
    <citation type="submission" date="2020-12" db="EMBL/GenBank/DDBJ databases">
        <title>Genomic characterization of non-nitrogen-fixing Frankia strains.</title>
        <authorList>
            <person name="Carlos-Shanley C."/>
            <person name="Guerra T."/>
            <person name="Hahn D."/>
        </authorList>
    </citation>
    <scope>NUCLEOTIDE SEQUENCE</scope>
    <source>
        <strain evidence="2">CN6</strain>
    </source>
</reference>
<keyword evidence="3" id="KW-1185">Reference proteome</keyword>
<comment type="caution">
    <text evidence="2">The sequence shown here is derived from an EMBL/GenBank/DDBJ whole genome shotgun (WGS) entry which is preliminary data.</text>
</comment>
<protein>
    <recommendedName>
        <fullName evidence="4">GerMN domain-containing protein</fullName>
    </recommendedName>
</protein>
<keyword evidence="1" id="KW-0732">Signal</keyword>
<feature type="chain" id="PRO_5038951555" description="GerMN domain-containing protein" evidence="1">
    <location>
        <begin position="18"/>
        <end position="252"/>
    </location>
</feature>
<gene>
    <name evidence="2" type="ORF">I7412_23165</name>
</gene>
<evidence type="ECO:0000313" key="2">
    <source>
        <dbReference type="EMBL" id="MBL7630014.1"/>
    </source>
</evidence>
<sequence length="252" mass="25589">MAVPPAHVRLTVVVAMAAVVAVAGCAGASESAAPAAVGASPAASTKARICDPDTFPEPTVQPEATGPVPGLGEPGFTPRPVPDPLPLDALGPFERADQELALEFPTTYGGWLSKDMGTYTVLTVGEPSAELVAAVERQLAELPDELIASGMGEAIVRRAPLPTAVFSPTARFSLVQLQDTARSLRPALDCPGVWGVGQNRASNQVVLNIDGSTAGRQSADEIVADHPAGMIDVQVGDVPTAGTVPSGAVTTG</sequence>
<accession>A0A937UNM4</accession>
<dbReference type="AlphaFoldDB" id="A0A937UNM4"/>
<feature type="signal peptide" evidence="1">
    <location>
        <begin position="1"/>
        <end position="17"/>
    </location>
</feature>
<evidence type="ECO:0000256" key="1">
    <source>
        <dbReference type="SAM" id="SignalP"/>
    </source>
</evidence>